<dbReference type="AlphaFoldDB" id="A0A2S0WIE6"/>
<dbReference type="OrthoDB" id="3745087at2"/>
<dbReference type="EMBL" id="CP026952">
    <property type="protein sequence ID" value="AWB91062.1"/>
    <property type="molecule type" value="Genomic_DNA"/>
</dbReference>
<gene>
    <name evidence="1" type="ORF">C3E78_01840</name>
</gene>
<reference evidence="2" key="1">
    <citation type="submission" date="2018-01" db="EMBL/GenBank/DDBJ databases">
        <authorList>
            <person name="Li J."/>
        </authorList>
    </citation>
    <scope>NUCLEOTIDE SEQUENCE [LARGE SCALE GENOMIC DNA]</scope>
    <source>
        <strain evidence="2">592</strain>
    </source>
</reference>
<name>A0A2S0WIE6_9ACTN</name>
<dbReference type="KEGG" id="aez:C3E78_01840"/>
<evidence type="ECO:0000313" key="1">
    <source>
        <dbReference type="EMBL" id="AWB91062.1"/>
    </source>
</evidence>
<proteinExistence type="predicted"/>
<accession>A0A2S0WIE6</accession>
<keyword evidence="2" id="KW-1185">Reference proteome</keyword>
<protein>
    <submittedName>
        <fullName evidence="1">Uncharacterized protein</fullName>
    </submittedName>
</protein>
<evidence type="ECO:0000313" key="2">
    <source>
        <dbReference type="Proteomes" id="UP000244384"/>
    </source>
</evidence>
<dbReference type="Proteomes" id="UP000244384">
    <property type="component" value="Chromosome"/>
</dbReference>
<organism evidence="1 2">
    <name type="scientific">Aeromicrobium chenweiae</name>
    <dbReference type="NCBI Taxonomy" id="2079793"/>
    <lineage>
        <taxon>Bacteria</taxon>
        <taxon>Bacillati</taxon>
        <taxon>Actinomycetota</taxon>
        <taxon>Actinomycetes</taxon>
        <taxon>Propionibacteriales</taxon>
        <taxon>Nocardioidaceae</taxon>
        <taxon>Aeromicrobium</taxon>
    </lineage>
</organism>
<accession>A0A5F2EYF3</accession>
<sequence>MRFRQTGSLGAQANAAVSGLAARADGRTAEVADRAARAIVVAVRLLRIPTAVVGAAPLPFIAATLVLGVLAKGSVGVAIVVVGVAMALVSALFWGRRHRVLRAVADPERLASELAILVSLSGRVEESRGALAEIAGGGGWRVLSRLRGVWKGTQMTGRWIDGIGDLEHARYFAPPKIGTNVTITVLALWLIPISVVVTLIAVVGTIAGSI</sequence>
<dbReference type="RefSeq" id="WP_108576708.1">
    <property type="nucleotide sequence ID" value="NZ_CP026952.1"/>
</dbReference>